<keyword evidence="1" id="KW-0472">Membrane</keyword>
<reference evidence="2" key="1">
    <citation type="submission" date="2024-05" db="EMBL/GenBank/DDBJ databases">
        <title>Planctomycetes of the genus Singulisphaera possess chitinolytic capabilities.</title>
        <authorList>
            <person name="Ivanova A."/>
        </authorList>
    </citation>
    <scope>NUCLEOTIDE SEQUENCE</scope>
    <source>
        <strain evidence="2">Ch08T</strain>
    </source>
</reference>
<organism evidence="2">
    <name type="scientific">Singulisphaera sp. Ch08</name>
    <dbReference type="NCBI Taxonomy" id="3120278"/>
    <lineage>
        <taxon>Bacteria</taxon>
        <taxon>Pseudomonadati</taxon>
        <taxon>Planctomycetota</taxon>
        <taxon>Planctomycetia</taxon>
        <taxon>Isosphaerales</taxon>
        <taxon>Isosphaeraceae</taxon>
        <taxon>Singulisphaera</taxon>
    </lineage>
</organism>
<dbReference type="Pfam" id="PF20221">
    <property type="entry name" value="DUF6580"/>
    <property type="match status" value="1"/>
</dbReference>
<dbReference type="EMBL" id="CP155447">
    <property type="protein sequence ID" value="XBH05096.1"/>
    <property type="molecule type" value="Genomic_DNA"/>
</dbReference>
<feature type="transmembrane region" description="Helical" evidence="1">
    <location>
        <begin position="84"/>
        <end position="107"/>
    </location>
</feature>
<protein>
    <submittedName>
        <fullName evidence="2">DUF6580 family putative transport protein</fullName>
    </submittedName>
</protein>
<name>A0AAU7CIV3_9BACT</name>
<keyword evidence="1" id="KW-0812">Transmembrane</keyword>
<dbReference type="RefSeq" id="WP_406697895.1">
    <property type="nucleotide sequence ID" value="NZ_CP155447.1"/>
</dbReference>
<dbReference type="InterPro" id="IPR046487">
    <property type="entry name" value="DUF6580"/>
</dbReference>
<keyword evidence="1" id="KW-1133">Transmembrane helix</keyword>
<gene>
    <name evidence="2" type="ORF">V5E97_03490</name>
</gene>
<sequence length="119" mass="12762">MPNTENGDPPRHDAAIPQALPPLISLRVAFLIAAVLLASASRLIPLPPNFAPISVIACFDGDTFADRHGAFLAPFAAMFASDAILGFHVLLPLVYVCFGFNVILGWWCRSRRGPLPAPV</sequence>
<accession>A0AAU7CIV3</accession>
<evidence type="ECO:0000313" key="2">
    <source>
        <dbReference type="EMBL" id="XBH05096.1"/>
    </source>
</evidence>
<dbReference type="AlphaFoldDB" id="A0AAU7CIV3"/>
<proteinExistence type="predicted"/>
<feature type="transmembrane region" description="Helical" evidence="1">
    <location>
        <begin position="24"/>
        <end position="44"/>
    </location>
</feature>
<evidence type="ECO:0000256" key="1">
    <source>
        <dbReference type="SAM" id="Phobius"/>
    </source>
</evidence>